<evidence type="ECO:0000313" key="3">
    <source>
        <dbReference type="Proteomes" id="UP001596289"/>
    </source>
</evidence>
<dbReference type="Proteomes" id="UP001596289">
    <property type="component" value="Unassembled WGS sequence"/>
</dbReference>
<evidence type="ECO:0000256" key="1">
    <source>
        <dbReference type="SAM" id="Phobius"/>
    </source>
</evidence>
<accession>A0ABW1RJ54</accession>
<proteinExistence type="predicted"/>
<feature type="transmembrane region" description="Helical" evidence="1">
    <location>
        <begin position="56"/>
        <end position="74"/>
    </location>
</feature>
<protein>
    <submittedName>
        <fullName evidence="2">Uncharacterized protein</fullName>
    </submittedName>
</protein>
<keyword evidence="3" id="KW-1185">Reference proteome</keyword>
<reference evidence="3" key="1">
    <citation type="journal article" date="2019" name="Int. J. Syst. Evol. Microbiol.">
        <title>The Global Catalogue of Microorganisms (GCM) 10K type strain sequencing project: providing services to taxonomists for standard genome sequencing and annotation.</title>
        <authorList>
            <consortium name="The Broad Institute Genomics Platform"/>
            <consortium name="The Broad Institute Genome Sequencing Center for Infectious Disease"/>
            <person name="Wu L."/>
            <person name="Ma J."/>
        </authorList>
    </citation>
    <scope>NUCLEOTIDE SEQUENCE [LARGE SCALE GENOMIC DNA]</scope>
    <source>
        <strain evidence="3">CCM 8904</strain>
    </source>
</reference>
<keyword evidence="1" id="KW-0812">Transmembrane</keyword>
<dbReference type="EMBL" id="JBHSSL010000116">
    <property type="protein sequence ID" value="MFC6171718.1"/>
    <property type="molecule type" value="Genomic_DNA"/>
</dbReference>
<keyword evidence="1" id="KW-0472">Membrane</keyword>
<name>A0ABW1RJ54_9LACO</name>
<sequence>MLREDLILALKLITQRMRNVRRFQFVINFLFAYVLLRIAFSGLQLTIFALPFTRGRAFIVALLLAIITVALNRLRGNYRRNGQRVVHALGELNQQETGLVRQFQRY</sequence>
<keyword evidence="1" id="KW-1133">Transmembrane helix</keyword>
<organism evidence="2 3">
    <name type="scientific">Loigolactobacillus jiayinensis</name>
    <dbReference type="NCBI Taxonomy" id="2486016"/>
    <lineage>
        <taxon>Bacteria</taxon>
        <taxon>Bacillati</taxon>
        <taxon>Bacillota</taxon>
        <taxon>Bacilli</taxon>
        <taxon>Lactobacillales</taxon>
        <taxon>Lactobacillaceae</taxon>
        <taxon>Loigolactobacillus</taxon>
    </lineage>
</organism>
<gene>
    <name evidence="2" type="ORF">ACFQGP_14245</name>
</gene>
<comment type="caution">
    <text evidence="2">The sequence shown here is derived from an EMBL/GenBank/DDBJ whole genome shotgun (WGS) entry which is preliminary data.</text>
</comment>
<feature type="transmembrane region" description="Helical" evidence="1">
    <location>
        <begin position="25"/>
        <end position="50"/>
    </location>
</feature>
<dbReference type="RefSeq" id="WP_125552253.1">
    <property type="nucleotide sequence ID" value="NZ_JBHSSL010000116.1"/>
</dbReference>
<evidence type="ECO:0000313" key="2">
    <source>
        <dbReference type="EMBL" id="MFC6171718.1"/>
    </source>
</evidence>